<dbReference type="AlphaFoldDB" id="A0A931GAQ4"/>
<gene>
    <name evidence="2" type="ORF">H3221_08120</name>
</gene>
<organism evidence="2 3">
    <name type="scientific">Pseudomonas chaetocerotis</name>
    <dbReference type="NCBI Taxonomy" id="2758695"/>
    <lineage>
        <taxon>Bacteria</taxon>
        <taxon>Pseudomonadati</taxon>
        <taxon>Pseudomonadota</taxon>
        <taxon>Gammaproteobacteria</taxon>
        <taxon>Pseudomonadales</taxon>
        <taxon>Pseudomonadaceae</taxon>
        <taxon>Pseudomonas</taxon>
    </lineage>
</organism>
<dbReference type="EMBL" id="JACFYX010000006">
    <property type="protein sequence ID" value="MBG0835077.1"/>
    <property type="molecule type" value="Genomic_DNA"/>
</dbReference>
<proteinExistence type="predicted"/>
<dbReference type="Proteomes" id="UP000596932">
    <property type="component" value="Unassembled WGS sequence"/>
</dbReference>
<reference evidence="2" key="1">
    <citation type="submission" date="2020-07" db="EMBL/GenBank/DDBJ databases">
        <title>Pseudomonas chaetoceroseae sp. nov., a new member of the Pseudomonas oleovorans group isolated from a culture of Chaetoceros calcitrans.</title>
        <authorList>
            <person name="Girard L."/>
            <person name="Lood C."/>
            <person name="De Mot R."/>
            <person name="Baudart J."/>
        </authorList>
    </citation>
    <scope>NUCLEOTIDE SEQUENCE</scope>
    <source>
        <strain evidence="2">536</strain>
    </source>
</reference>
<name>A0A931GAQ4_9PSED</name>
<dbReference type="RefSeq" id="WP_099481865.1">
    <property type="nucleotide sequence ID" value="NZ_JACFYX020000006.1"/>
</dbReference>
<keyword evidence="1" id="KW-0472">Membrane</keyword>
<evidence type="ECO:0000313" key="2">
    <source>
        <dbReference type="EMBL" id="MBG0835077.1"/>
    </source>
</evidence>
<sequence>MDPYTWAYIAIMAISAYVSYKNRPKTTAPKPVAFEDFSFPQAEEGTSQCVFFGDNWTPDWMVLGVGNYRTQPIKTKGGKK</sequence>
<feature type="transmembrane region" description="Helical" evidence="1">
    <location>
        <begin position="6"/>
        <end position="22"/>
    </location>
</feature>
<evidence type="ECO:0000313" key="3">
    <source>
        <dbReference type="Proteomes" id="UP000596932"/>
    </source>
</evidence>
<keyword evidence="3" id="KW-1185">Reference proteome</keyword>
<accession>A0A931GAQ4</accession>
<comment type="caution">
    <text evidence="2">The sequence shown here is derived from an EMBL/GenBank/DDBJ whole genome shotgun (WGS) entry which is preliminary data.</text>
</comment>
<evidence type="ECO:0000256" key="1">
    <source>
        <dbReference type="SAM" id="Phobius"/>
    </source>
</evidence>
<keyword evidence="1" id="KW-0812">Transmembrane</keyword>
<keyword evidence="1" id="KW-1133">Transmembrane helix</keyword>
<protein>
    <submittedName>
        <fullName evidence="2">Uncharacterized protein</fullName>
    </submittedName>
</protein>